<sequence>MVATRAKLARVSSVSCSLRHRGITVRGSWSKPFATATAVSDPTLGASSRGPPLPGARNGGGCGNGGGGGGGGVDGGGCAGADSVAPAIRTEPPEFARSALATEPPEFGVGGVVTERHDPVSAEAARRPRGGAGTRRRRRTRGGEPPSSERGHRPTDTGERPRLRVLRRLGSLHTAAIWPSPSQL</sequence>
<comment type="caution">
    <text evidence="2">The sequence shown here is derived from an EMBL/GenBank/DDBJ whole genome shotgun (WGS) entry which is preliminary data.</text>
</comment>
<dbReference type="AlphaFoldDB" id="A0A921UH67"/>
<name>A0A921UH67_SORBI</name>
<feature type="compositionally biased region" description="Basic and acidic residues" evidence="1">
    <location>
        <begin position="147"/>
        <end position="162"/>
    </location>
</feature>
<feature type="region of interest" description="Disordered" evidence="1">
    <location>
        <begin position="76"/>
        <end position="162"/>
    </location>
</feature>
<evidence type="ECO:0000313" key="3">
    <source>
        <dbReference type="Proteomes" id="UP000807115"/>
    </source>
</evidence>
<reference evidence="2" key="1">
    <citation type="journal article" date="2019" name="BMC Genomics">
        <title>A new reference genome for Sorghum bicolor reveals high levels of sequence similarity between sweet and grain genotypes: implications for the genetics of sugar metabolism.</title>
        <authorList>
            <person name="Cooper E.A."/>
            <person name="Brenton Z.W."/>
            <person name="Flinn B.S."/>
            <person name="Jenkins J."/>
            <person name="Shu S."/>
            <person name="Flowers D."/>
            <person name="Luo F."/>
            <person name="Wang Y."/>
            <person name="Xia P."/>
            <person name="Barry K."/>
            <person name="Daum C."/>
            <person name="Lipzen A."/>
            <person name="Yoshinaga Y."/>
            <person name="Schmutz J."/>
            <person name="Saski C."/>
            <person name="Vermerris W."/>
            <person name="Kresovich S."/>
        </authorList>
    </citation>
    <scope>NUCLEOTIDE SEQUENCE</scope>
</reference>
<dbReference type="EMBL" id="CM027684">
    <property type="protein sequence ID" value="KAG0530740.1"/>
    <property type="molecule type" value="Genomic_DNA"/>
</dbReference>
<evidence type="ECO:0000313" key="2">
    <source>
        <dbReference type="EMBL" id="KAG0530740.1"/>
    </source>
</evidence>
<gene>
    <name evidence="2" type="ORF">BDA96_05G212600</name>
</gene>
<feature type="compositionally biased region" description="Basic and acidic residues" evidence="1">
    <location>
        <begin position="114"/>
        <end position="126"/>
    </location>
</feature>
<protein>
    <submittedName>
        <fullName evidence="2">Uncharacterized protein</fullName>
    </submittedName>
</protein>
<proteinExistence type="predicted"/>
<accession>A0A921UH67</accession>
<organism evidence="2 3">
    <name type="scientific">Sorghum bicolor</name>
    <name type="common">Sorghum</name>
    <name type="synonym">Sorghum vulgare</name>
    <dbReference type="NCBI Taxonomy" id="4558"/>
    <lineage>
        <taxon>Eukaryota</taxon>
        <taxon>Viridiplantae</taxon>
        <taxon>Streptophyta</taxon>
        <taxon>Embryophyta</taxon>
        <taxon>Tracheophyta</taxon>
        <taxon>Spermatophyta</taxon>
        <taxon>Magnoliopsida</taxon>
        <taxon>Liliopsida</taxon>
        <taxon>Poales</taxon>
        <taxon>Poaceae</taxon>
        <taxon>PACMAD clade</taxon>
        <taxon>Panicoideae</taxon>
        <taxon>Andropogonodae</taxon>
        <taxon>Andropogoneae</taxon>
        <taxon>Sorghinae</taxon>
        <taxon>Sorghum</taxon>
    </lineage>
</organism>
<evidence type="ECO:0000256" key="1">
    <source>
        <dbReference type="SAM" id="MobiDB-lite"/>
    </source>
</evidence>
<reference evidence="2" key="2">
    <citation type="submission" date="2020-10" db="EMBL/GenBank/DDBJ databases">
        <authorList>
            <person name="Cooper E.A."/>
            <person name="Brenton Z.W."/>
            <person name="Flinn B.S."/>
            <person name="Jenkins J."/>
            <person name="Shu S."/>
            <person name="Flowers D."/>
            <person name="Luo F."/>
            <person name="Wang Y."/>
            <person name="Xia P."/>
            <person name="Barry K."/>
            <person name="Daum C."/>
            <person name="Lipzen A."/>
            <person name="Yoshinaga Y."/>
            <person name="Schmutz J."/>
            <person name="Saski C."/>
            <person name="Vermerris W."/>
            <person name="Kresovich S."/>
        </authorList>
    </citation>
    <scope>NUCLEOTIDE SEQUENCE</scope>
</reference>
<dbReference type="Proteomes" id="UP000807115">
    <property type="component" value="Chromosome 5"/>
</dbReference>
<feature type="region of interest" description="Disordered" evidence="1">
    <location>
        <begin position="40"/>
        <end position="61"/>
    </location>
</feature>